<protein>
    <submittedName>
        <fullName evidence="1">Uncharacterized protein</fullName>
    </submittedName>
</protein>
<dbReference type="RefSeq" id="WP_201692459.1">
    <property type="nucleotide sequence ID" value="NZ_JAEQND010000013.1"/>
</dbReference>
<evidence type="ECO:0000313" key="1">
    <source>
        <dbReference type="EMBL" id="MBL0427828.1"/>
    </source>
</evidence>
<accession>A0ABS1JUD2</accession>
<proteinExistence type="predicted"/>
<evidence type="ECO:0000313" key="2">
    <source>
        <dbReference type="Proteomes" id="UP000622707"/>
    </source>
</evidence>
<reference evidence="1 2" key="1">
    <citation type="journal article" date="2017" name="Int. J. Syst. Evol. Microbiol.">
        <title>Ramlibacter alkalitolerans sp. nov., alkali-tolerant bacterium isolated from soil of ginseng.</title>
        <authorList>
            <person name="Lee D.H."/>
            <person name="Cha C.J."/>
        </authorList>
    </citation>
    <scope>NUCLEOTIDE SEQUENCE [LARGE SCALE GENOMIC DNA]</scope>
    <source>
        <strain evidence="1 2">KACC 19305</strain>
    </source>
</reference>
<organism evidence="1 2">
    <name type="scientific">Ramlibacter alkalitolerans</name>
    <dbReference type="NCBI Taxonomy" id="2039631"/>
    <lineage>
        <taxon>Bacteria</taxon>
        <taxon>Pseudomonadati</taxon>
        <taxon>Pseudomonadota</taxon>
        <taxon>Betaproteobacteria</taxon>
        <taxon>Burkholderiales</taxon>
        <taxon>Comamonadaceae</taxon>
        <taxon>Ramlibacter</taxon>
    </lineage>
</organism>
<sequence>MAVDHHLDLALATDDPREFLSELKAARCDFIKHLETDQTTAFNLLEGMLAASSCSPRRRMALEASVWPLLDKPALPQSSEDTPAQMLWLFVVPFVVVLESSALGRRLLLTDAQIDTKELLQHVQQFYPFRFDRGAAAHKLSGFTGLVRRSDLQTYGPLTLSRMFADAEANRPSGSPIAMPFVLDEAYPAGRAVTVYALCAARMPQEDMPDFDCITPELEQARACEDLAAAALERAGLPVERVSVLAPARMSACLSTCAGPALEELKEHLRLARELLGRGLAVSATVPAPGYFELHARQADGQHLAIAAPMRYIEPDVDLHQALRLACELQGLAFEGLRFPDIARTGTLH</sequence>
<name>A0ABS1JUD2_9BURK</name>
<dbReference type="EMBL" id="JAEQND010000013">
    <property type="protein sequence ID" value="MBL0427828.1"/>
    <property type="molecule type" value="Genomic_DNA"/>
</dbReference>
<gene>
    <name evidence="1" type="ORF">JI746_22165</name>
</gene>
<keyword evidence="2" id="KW-1185">Reference proteome</keyword>
<comment type="caution">
    <text evidence="1">The sequence shown here is derived from an EMBL/GenBank/DDBJ whole genome shotgun (WGS) entry which is preliminary data.</text>
</comment>
<dbReference type="Proteomes" id="UP000622707">
    <property type="component" value="Unassembled WGS sequence"/>
</dbReference>